<organism evidence="1">
    <name type="scientific">Anguilla anguilla</name>
    <name type="common">European freshwater eel</name>
    <name type="synonym">Muraena anguilla</name>
    <dbReference type="NCBI Taxonomy" id="7936"/>
    <lineage>
        <taxon>Eukaryota</taxon>
        <taxon>Metazoa</taxon>
        <taxon>Chordata</taxon>
        <taxon>Craniata</taxon>
        <taxon>Vertebrata</taxon>
        <taxon>Euteleostomi</taxon>
        <taxon>Actinopterygii</taxon>
        <taxon>Neopterygii</taxon>
        <taxon>Teleostei</taxon>
        <taxon>Anguilliformes</taxon>
        <taxon>Anguillidae</taxon>
        <taxon>Anguilla</taxon>
    </lineage>
</organism>
<reference evidence="1" key="2">
    <citation type="journal article" date="2015" name="Fish Shellfish Immunol.">
        <title>Early steps in the European eel (Anguilla anguilla)-Vibrio vulnificus interaction in the gills: Role of the RtxA13 toxin.</title>
        <authorList>
            <person name="Callol A."/>
            <person name="Pajuelo D."/>
            <person name="Ebbesson L."/>
            <person name="Teles M."/>
            <person name="MacKenzie S."/>
            <person name="Amaro C."/>
        </authorList>
    </citation>
    <scope>NUCLEOTIDE SEQUENCE</scope>
</reference>
<reference evidence="1" key="1">
    <citation type="submission" date="2014-11" db="EMBL/GenBank/DDBJ databases">
        <authorList>
            <person name="Amaro Gonzalez C."/>
        </authorList>
    </citation>
    <scope>NUCLEOTIDE SEQUENCE</scope>
</reference>
<name>A0A0E9SF09_ANGAN</name>
<sequence length="30" mass="3517">MTRTTILTHVRSKAQIYPAVHNLIAHRLKF</sequence>
<evidence type="ECO:0000313" key="1">
    <source>
        <dbReference type="EMBL" id="JAH39822.1"/>
    </source>
</evidence>
<protein>
    <submittedName>
        <fullName evidence="1">Uncharacterized protein</fullName>
    </submittedName>
</protein>
<dbReference type="EMBL" id="GBXM01068755">
    <property type="protein sequence ID" value="JAH39822.1"/>
    <property type="molecule type" value="Transcribed_RNA"/>
</dbReference>
<proteinExistence type="predicted"/>
<accession>A0A0E9SF09</accession>
<dbReference type="AlphaFoldDB" id="A0A0E9SF09"/>